<protein>
    <submittedName>
        <fullName evidence="2">AAA family ATPase</fullName>
    </submittedName>
</protein>
<dbReference type="InterPro" id="IPR048089">
    <property type="entry name" value="McdA"/>
</dbReference>
<dbReference type="InterPro" id="IPR002586">
    <property type="entry name" value="CobQ/CobB/MinD/ParA_Nub-bd_dom"/>
</dbReference>
<dbReference type="PIRSF" id="PIRSF009320">
    <property type="entry name" value="Nuc_binding_HP_1000"/>
    <property type="match status" value="1"/>
</dbReference>
<dbReference type="Pfam" id="PF01656">
    <property type="entry name" value="CbiA"/>
    <property type="match status" value="1"/>
</dbReference>
<dbReference type="RefSeq" id="WP_220716519.1">
    <property type="nucleotide sequence ID" value="NZ_JAIFRO010000001.1"/>
</dbReference>
<evidence type="ECO:0000313" key="3">
    <source>
        <dbReference type="Proteomes" id="UP000746918"/>
    </source>
</evidence>
<proteinExistence type="predicted"/>
<dbReference type="PANTHER" id="PTHR13696">
    <property type="entry name" value="P-LOOP CONTAINING NUCLEOSIDE TRIPHOSPHATE HYDROLASE"/>
    <property type="match status" value="1"/>
</dbReference>
<comment type="caution">
    <text evidence="2">The sequence shown here is derived from an EMBL/GenBank/DDBJ whole genome shotgun (WGS) entry which is preliminary data.</text>
</comment>
<name>A0ABS7I724_9HYPH</name>
<sequence length="209" mass="22287">MIIGLLNQKGGVGKTTLSVNLAASFARAGARVLLLDIDPQGSALDWAAAREDAPLFPVVGLPRATIHKEITQIGHGYDYVIIDGAPRVTDLTRSALLASDLVLIPVQPSPYDIWAADGIVKLIDEARVYKENLKSAFVVNRKIVNTAIGRDVAEALGIYPMHVFSASVAQRVIFAEASAQGKAVYEINQQGSAATEIEAVAAEIKELVK</sequence>
<dbReference type="InterPro" id="IPR027417">
    <property type="entry name" value="P-loop_NTPase"/>
</dbReference>
<dbReference type="InterPro" id="IPR050678">
    <property type="entry name" value="DNA_Partitioning_ATPase"/>
</dbReference>
<dbReference type="EMBL" id="JAIFRO010000001">
    <property type="protein sequence ID" value="MBX4335212.1"/>
    <property type="molecule type" value="Genomic_DNA"/>
</dbReference>
<evidence type="ECO:0000259" key="1">
    <source>
        <dbReference type="Pfam" id="PF01656"/>
    </source>
</evidence>
<feature type="domain" description="CobQ/CobB/MinD/ParA nucleotide binding" evidence="1">
    <location>
        <begin position="5"/>
        <end position="182"/>
    </location>
</feature>
<organism evidence="2 3">
    <name type="scientific">Bartonella raoultii</name>
    <dbReference type="NCBI Taxonomy" id="1457020"/>
    <lineage>
        <taxon>Bacteria</taxon>
        <taxon>Pseudomonadati</taxon>
        <taxon>Pseudomonadota</taxon>
        <taxon>Alphaproteobacteria</taxon>
        <taxon>Hyphomicrobiales</taxon>
        <taxon>Bartonellaceae</taxon>
        <taxon>Bartonella</taxon>
    </lineage>
</organism>
<accession>A0ABS7I724</accession>
<dbReference type="CDD" id="cd02042">
    <property type="entry name" value="ParAB_family"/>
    <property type="match status" value="1"/>
</dbReference>
<dbReference type="PANTHER" id="PTHR13696:SF96">
    <property type="entry name" value="COBQ_COBB_MIND_PARA NUCLEOTIDE BINDING DOMAIN-CONTAINING PROTEIN"/>
    <property type="match status" value="1"/>
</dbReference>
<dbReference type="SUPFAM" id="SSF52540">
    <property type="entry name" value="P-loop containing nucleoside triphosphate hydrolases"/>
    <property type="match status" value="1"/>
</dbReference>
<gene>
    <name evidence="2" type="ORF">K3248_01090</name>
</gene>
<dbReference type="Gene3D" id="3.40.50.300">
    <property type="entry name" value="P-loop containing nucleotide triphosphate hydrolases"/>
    <property type="match status" value="1"/>
</dbReference>
<evidence type="ECO:0000313" key="2">
    <source>
        <dbReference type="EMBL" id="MBX4335212.1"/>
    </source>
</evidence>
<keyword evidence="3" id="KW-1185">Reference proteome</keyword>
<dbReference type="Proteomes" id="UP000746918">
    <property type="component" value="Unassembled WGS sequence"/>
</dbReference>
<dbReference type="NCBIfam" id="NF041546">
    <property type="entry name" value="ParA_partition"/>
    <property type="match status" value="1"/>
</dbReference>
<reference evidence="2 3" key="1">
    <citation type="submission" date="2021-08" db="EMBL/GenBank/DDBJ databases">
        <title>Bartonella raoulti 094 sp. nov.</title>
        <authorList>
            <person name="Zgheib R."/>
            <person name="Hammoud A."/>
        </authorList>
    </citation>
    <scope>NUCLEOTIDE SEQUENCE [LARGE SCALE GENOMIC DNA]</scope>
    <source>
        <strain evidence="2 3">094</strain>
    </source>
</reference>